<evidence type="ECO:0000313" key="4">
    <source>
        <dbReference type="Proteomes" id="UP000034071"/>
    </source>
</evidence>
<dbReference type="EMBL" id="CP010975">
    <property type="protein sequence ID" value="AKE51561.1"/>
    <property type="molecule type" value="Genomic_DNA"/>
</dbReference>
<feature type="chain" id="PRO_5002509237" description="Lipoprotein" evidence="2">
    <location>
        <begin position="22"/>
        <end position="205"/>
    </location>
</feature>
<proteinExistence type="predicted"/>
<evidence type="ECO:0000256" key="1">
    <source>
        <dbReference type="SAM" id="MobiDB-lite"/>
    </source>
</evidence>
<feature type="region of interest" description="Disordered" evidence="1">
    <location>
        <begin position="174"/>
        <end position="193"/>
    </location>
</feature>
<organism evidence="3 4">
    <name type="scientific">Kangiella geojedonensis</name>
    <dbReference type="NCBI Taxonomy" id="914150"/>
    <lineage>
        <taxon>Bacteria</taxon>
        <taxon>Pseudomonadati</taxon>
        <taxon>Pseudomonadota</taxon>
        <taxon>Gammaproteobacteria</taxon>
        <taxon>Kangiellales</taxon>
        <taxon>Kangiellaceae</taxon>
        <taxon>Kangiella</taxon>
    </lineage>
</organism>
<dbReference type="AlphaFoldDB" id="A0A0F6RBY2"/>
<evidence type="ECO:0008006" key="5">
    <source>
        <dbReference type="Google" id="ProtNLM"/>
    </source>
</evidence>
<dbReference type="RefSeq" id="WP_046560736.1">
    <property type="nucleotide sequence ID" value="NZ_CP010975.1"/>
</dbReference>
<protein>
    <recommendedName>
        <fullName evidence="5">Lipoprotein</fullName>
    </recommendedName>
</protein>
<dbReference type="KEGG" id="kge:TQ33_0580"/>
<sequence length="205" mass="23368">MKLKVIVAAIGIMFVSACTMGYDELQAMCKKDAGTVIYERVEVDGYYSDNCTGPCWSELLHDQFEFVEIYNPTERDFYNPGKGYWHIYLSKQGDENCYSRVTSRQEHRLDSGQCIAFKKIDKPTAIYGYKHELSDTFILKNYYGSEISKYITTAYRISDNKVLAESVDYRLDRDPSTTGDGGGVGCKRSGSGKEPLKYMKTEVFE</sequence>
<dbReference type="Proteomes" id="UP000034071">
    <property type="component" value="Chromosome"/>
</dbReference>
<gene>
    <name evidence="3" type="ORF">TQ33_0580</name>
</gene>
<dbReference type="HOGENOM" id="CLU_1336028_0_0_6"/>
<dbReference type="STRING" id="914150.TQ33_0580"/>
<reference evidence="3 4" key="1">
    <citation type="submission" date="2015-02" db="EMBL/GenBank/DDBJ databases">
        <title>Complete genome sequence of Kangiella geojedonensis strain YCS-5T.</title>
        <authorList>
            <person name="Kim K.M."/>
        </authorList>
    </citation>
    <scope>NUCLEOTIDE SEQUENCE [LARGE SCALE GENOMIC DNA]</scope>
    <source>
        <strain evidence="3 4">YCS-5</strain>
    </source>
</reference>
<name>A0A0F6RBY2_9GAMM</name>
<accession>A0A0F6RBY2</accession>
<keyword evidence="4" id="KW-1185">Reference proteome</keyword>
<dbReference type="PROSITE" id="PS51257">
    <property type="entry name" value="PROKAR_LIPOPROTEIN"/>
    <property type="match status" value="1"/>
</dbReference>
<evidence type="ECO:0000256" key="2">
    <source>
        <dbReference type="SAM" id="SignalP"/>
    </source>
</evidence>
<feature type="signal peptide" evidence="2">
    <location>
        <begin position="1"/>
        <end position="21"/>
    </location>
</feature>
<evidence type="ECO:0000313" key="3">
    <source>
        <dbReference type="EMBL" id="AKE51561.1"/>
    </source>
</evidence>
<keyword evidence="2" id="KW-0732">Signal</keyword>